<reference evidence="1 2" key="1">
    <citation type="submission" date="2019-09" db="EMBL/GenBank/DDBJ databases">
        <title>Reversal of blaTEM antimicrobial resistance by CRISPR-Cas9 in clinical E. coli and other Enterobacteriaceae strains.</title>
        <authorList>
            <person name="Tagliaferri T."/>
            <person name="Guimaraes N."/>
            <person name="Pereira M."/>
            <person name="Felicori L."/>
            <person name="Horz H.-P."/>
            <person name="Santos S."/>
            <person name="Mendes T."/>
        </authorList>
    </citation>
    <scope>NUCLEOTIDE SEQUENCE [LARGE SCALE GENOMIC DNA]</scope>
    <source>
        <strain evidence="1 2">E2_blaTEM_MG</strain>
    </source>
</reference>
<sequence length="163" mass="17402">IESGVITRIYTSGMRGRLADAISHGLMDEPVQIHSHGGRVKLLQDGELNIDVAFLGVPCSDEFGNANGSHGKSCCGSLGYAMVDAHFARKVVLLTEALVPFPNMPASLVQDQVDYIVQVESVGDPAKISVGAARVTSNPRELMIARYAADVIEHSGYFKPGFS</sequence>
<protein>
    <submittedName>
        <fullName evidence="1">Citrate lyase subunit alpha</fullName>
    </submittedName>
</protein>
<dbReference type="InterPro" id="IPR006472">
    <property type="entry name" value="Citrate_lyase_asu"/>
</dbReference>
<dbReference type="SUPFAM" id="SSF100950">
    <property type="entry name" value="NagB/RpiA/CoA transferase-like"/>
    <property type="match status" value="1"/>
</dbReference>
<organism evidence="1 2">
    <name type="scientific">Enterobacter hormaechei</name>
    <dbReference type="NCBI Taxonomy" id="158836"/>
    <lineage>
        <taxon>Bacteria</taxon>
        <taxon>Pseudomonadati</taxon>
        <taxon>Pseudomonadota</taxon>
        <taxon>Gammaproteobacteria</taxon>
        <taxon>Enterobacterales</taxon>
        <taxon>Enterobacteriaceae</taxon>
        <taxon>Enterobacter</taxon>
        <taxon>Enterobacter cloacae complex</taxon>
    </lineage>
</organism>
<dbReference type="Proteomes" id="UP000476281">
    <property type="component" value="Unassembled WGS sequence"/>
</dbReference>
<dbReference type="Gene3D" id="3.40.1080.10">
    <property type="entry name" value="Glutaconate Coenzyme A-transferase"/>
    <property type="match status" value="2"/>
</dbReference>
<dbReference type="GO" id="GO:0005737">
    <property type="term" value="C:cytoplasm"/>
    <property type="evidence" value="ECO:0007669"/>
    <property type="project" value="InterPro"/>
</dbReference>
<dbReference type="Pfam" id="PF04223">
    <property type="entry name" value="CitF"/>
    <property type="match status" value="1"/>
</dbReference>
<dbReference type="EMBL" id="WBSZ01002351">
    <property type="protein sequence ID" value="KAB2439346.1"/>
    <property type="molecule type" value="Genomic_DNA"/>
</dbReference>
<dbReference type="GO" id="GO:0009346">
    <property type="term" value="C:ATP-independent citrate lyase complex"/>
    <property type="evidence" value="ECO:0007669"/>
    <property type="project" value="InterPro"/>
</dbReference>
<feature type="non-terminal residue" evidence="1">
    <location>
        <position position="163"/>
    </location>
</feature>
<gene>
    <name evidence="1" type="ORF">F9C29_32945</name>
</gene>
<dbReference type="GO" id="GO:0008814">
    <property type="term" value="F:citrate CoA-transferase activity"/>
    <property type="evidence" value="ECO:0007669"/>
    <property type="project" value="InterPro"/>
</dbReference>
<evidence type="ECO:0000313" key="1">
    <source>
        <dbReference type="EMBL" id="KAB2439346.1"/>
    </source>
</evidence>
<dbReference type="GO" id="GO:0016829">
    <property type="term" value="F:lyase activity"/>
    <property type="evidence" value="ECO:0007669"/>
    <property type="project" value="UniProtKB-KW"/>
</dbReference>
<feature type="non-terminal residue" evidence="1">
    <location>
        <position position="1"/>
    </location>
</feature>
<dbReference type="PANTHER" id="PTHR40596">
    <property type="entry name" value="CITRATE LYASE ALPHA CHAIN"/>
    <property type="match status" value="1"/>
</dbReference>
<dbReference type="InterPro" id="IPR037171">
    <property type="entry name" value="NagB/RpiA_transferase-like"/>
</dbReference>
<accession>A0A6L3X732</accession>
<name>A0A6L3X732_9ENTR</name>
<keyword evidence="1" id="KW-0456">Lyase</keyword>
<evidence type="ECO:0000313" key="2">
    <source>
        <dbReference type="Proteomes" id="UP000476281"/>
    </source>
</evidence>
<comment type="caution">
    <text evidence="1">The sequence shown here is derived from an EMBL/GenBank/DDBJ whole genome shotgun (WGS) entry which is preliminary data.</text>
</comment>
<dbReference type="GO" id="GO:0006084">
    <property type="term" value="P:acetyl-CoA metabolic process"/>
    <property type="evidence" value="ECO:0007669"/>
    <property type="project" value="InterPro"/>
</dbReference>
<proteinExistence type="predicted"/>
<dbReference type="PANTHER" id="PTHR40596:SF1">
    <property type="entry name" value="CITRATE LYASE ALPHA CHAIN"/>
    <property type="match status" value="1"/>
</dbReference>
<dbReference type="AlphaFoldDB" id="A0A6L3X732"/>